<evidence type="ECO:0000256" key="1">
    <source>
        <dbReference type="SAM" id="Phobius"/>
    </source>
</evidence>
<evidence type="ECO:0000313" key="3">
    <source>
        <dbReference type="Proteomes" id="UP000054248"/>
    </source>
</evidence>
<proteinExistence type="predicted"/>
<protein>
    <submittedName>
        <fullName evidence="2">Uncharacterized protein</fullName>
    </submittedName>
</protein>
<dbReference type="HOGENOM" id="CLU_063753_0_0_1"/>
<feature type="transmembrane region" description="Helical" evidence="1">
    <location>
        <begin position="271"/>
        <end position="295"/>
    </location>
</feature>
<name>A0A0C3M1H1_9AGAM</name>
<reference evidence="3" key="2">
    <citation type="submission" date="2015-01" db="EMBL/GenBank/DDBJ databases">
        <title>Evolutionary Origins and Diversification of the Mycorrhizal Mutualists.</title>
        <authorList>
            <consortium name="DOE Joint Genome Institute"/>
            <consortium name="Mycorrhizal Genomics Consortium"/>
            <person name="Kohler A."/>
            <person name="Kuo A."/>
            <person name="Nagy L.G."/>
            <person name="Floudas D."/>
            <person name="Copeland A."/>
            <person name="Barry K.W."/>
            <person name="Cichocki N."/>
            <person name="Veneault-Fourrey C."/>
            <person name="LaButti K."/>
            <person name="Lindquist E.A."/>
            <person name="Lipzen A."/>
            <person name="Lundell T."/>
            <person name="Morin E."/>
            <person name="Murat C."/>
            <person name="Riley R."/>
            <person name="Ohm R."/>
            <person name="Sun H."/>
            <person name="Tunlid A."/>
            <person name="Henrissat B."/>
            <person name="Grigoriev I.V."/>
            <person name="Hibbett D.S."/>
            <person name="Martin F."/>
        </authorList>
    </citation>
    <scope>NUCLEOTIDE SEQUENCE [LARGE SCALE GENOMIC DNA]</scope>
    <source>
        <strain evidence="3">MUT 4182</strain>
    </source>
</reference>
<keyword evidence="3" id="KW-1185">Reference proteome</keyword>
<organism evidence="2 3">
    <name type="scientific">Tulasnella calospora MUT 4182</name>
    <dbReference type="NCBI Taxonomy" id="1051891"/>
    <lineage>
        <taxon>Eukaryota</taxon>
        <taxon>Fungi</taxon>
        <taxon>Dikarya</taxon>
        <taxon>Basidiomycota</taxon>
        <taxon>Agaricomycotina</taxon>
        <taxon>Agaricomycetes</taxon>
        <taxon>Cantharellales</taxon>
        <taxon>Tulasnellaceae</taxon>
        <taxon>Tulasnella</taxon>
    </lineage>
</organism>
<sequence length="297" mass="34630">MILDAFLGLIFKPADLSTRISDAEKRIQALLGVADDGCSRKDDVECVKIVHDLIAPQLEWRVRLIRSTSTTLGLRLTSENFSNRLRFSFTRSSEAELHTWRIIRDQDWELARLQQNRMYHIELMIYLIETRDLHSNKFWMRVARWQVAKHQSECTRILANFIQKRLEKEPRDGQRCQHLISNLQTAVGRALSETDPSPNTAKFTDVFVIRELHDDPDMKRLIASDFFTRQERQILLGKTEKKRFDKPYFPPECYDMLSDDPFHLSVDYSPLVGAFMGHRGIACIIFVASLSFVLARK</sequence>
<keyword evidence="1" id="KW-0812">Transmembrane</keyword>
<dbReference type="Proteomes" id="UP000054248">
    <property type="component" value="Unassembled WGS sequence"/>
</dbReference>
<dbReference type="EMBL" id="KN823007">
    <property type="protein sequence ID" value="KIO27562.1"/>
    <property type="molecule type" value="Genomic_DNA"/>
</dbReference>
<evidence type="ECO:0000313" key="2">
    <source>
        <dbReference type="EMBL" id="KIO27562.1"/>
    </source>
</evidence>
<dbReference type="OrthoDB" id="3297844at2759"/>
<gene>
    <name evidence="2" type="ORF">M407DRAFT_190350</name>
</gene>
<keyword evidence="1" id="KW-0472">Membrane</keyword>
<keyword evidence="1" id="KW-1133">Transmembrane helix</keyword>
<dbReference type="AlphaFoldDB" id="A0A0C3M1H1"/>
<accession>A0A0C3M1H1</accession>
<reference evidence="2 3" key="1">
    <citation type="submission" date="2014-04" db="EMBL/GenBank/DDBJ databases">
        <authorList>
            <consortium name="DOE Joint Genome Institute"/>
            <person name="Kuo A."/>
            <person name="Girlanda M."/>
            <person name="Perotto S."/>
            <person name="Kohler A."/>
            <person name="Nagy L.G."/>
            <person name="Floudas D."/>
            <person name="Copeland A."/>
            <person name="Barry K.W."/>
            <person name="Cichocki N."/>
            <person name="Veneault-Fourrey C."/>
            <person name="LaButti K."/>
            <person name="Lindquist E.A."/>
            <person name="Lipzen A."/>
            <person name="Lundell T."/>
            <person name="Morin E."/>
            <person name="Murat C."/>
            <person name="Sun H."/>
            <person name="Tunlid A."/>
            <person name="Henrissat B."/>
            <person name="Grigoriev I.V."/>
            <person name="Hibbett D.S."/>
            <person name="Martin F."/>
            <person name="Nordberg H.P."/>
            <person name="Cantor M.N."/>
            <person name="Hua S.X."/>
        </authorList>
    </citation>
    <scope>NUCLEOTIDE SEQUENCE [LARGE SCALE GENOMIC DNA]</scope>
    <source>
        <strain evidence="2 3">MUT 4182</strain>
    </source>
</reference>